<gene>
    <name evidence="3" type="ORF">J5Y10_26090</name>
</gene>
<evidence type="ECO:0000313" key="4">
    <source>
        <dbReference type="Proteomes" id="UP000677537"/>
    </source>
</evidence>
<evidence type="ECO:0000256" key="1">
    <source>
        <dbReference type="SAM" id="Coils"/>
    </source>
</evidence>
<dbReference type="RefSeq" id="WP_209377074.1">
    <property type="nucleotide sequence ID" value="NZ_JAGIZA010000033.1"/>
</dbReference>
<sequence>MDLIDPRKQMAQLLEEAEALSVKFSEVHGGLVNLLHQAKIDSEEAAGPAHETSSAVMVGAELSAANEKIRDLEAKLTEQAETLAALQAEDARRAASLQLRFNELATLTAMLEDIRLSPSGDDGQSVSASSPQSTPARGSGVSDQGEDATRLAGNPDGTPLKPEQGSSATSQAKAKVSSAKASKSEREKGSKGGKQDGTKKSPKPEAQGTIALAASLPAQDESASGAVWHMCDLRTDSLLATVVLNHVLIERSGGVPARVWNAFGVEAVGFNWQIRRLILTDAGALSDATPSANSVLFVYGLQVLREILEAKPLSGLRLRVVVGQKQERDEAAELLQRAGLSGEVFVLDRRMFSIQDAALRSDSWPAALHVGLFTDQKAKLQPPIERVGLSLQGRRPTQRDEDLITYVREGLSHPLIVLAPEEERERLLQLGAEVVTIDRSRDFYKDFFRRIGTLVDWPARLDEMQITSAAGQALQRERLAAVLTSENYLLPGVSTFQDRNDLLVFLQEVTSSPDRYERAREKSMLDVSDALGHGFHLGRLGYATKSRAAVLRDQQAGE</sequence>
<evidence type="ECO:0000256" key="2">
    <source>
        <dbReference type="SAM" id="MobiDB-lite"/>
    </source>
</evidence>
<feature type="compositionally biased region" description="Basic and acidic residues" evidence="2">
    <location>
        <begin position="182"/>
        <end position="203"/>
    </location>
</feature>
<name>A0A940N1L4_9PROT</name>
<feature type="region of interest" description="Disordered" evidence="2">
    <location>
        <begin position="115"/>
        <end position="206"/>
    </location>
</feature>
<feature type="coiled-coil region" evidence="1">
    <location>
        <begin position="62"/>
        <end position="89"/>
    </location>
</feature>
<keyword evidence="4" id="KW-1185">Reference proteome</keyword>
<dbReference type="EMBL" id="JAGIZA010000033">
    <property type="protein sequence ID" value="MBP0496281.1"/>
    <property type="molecule type" value="Genomic_DNA"/>
</dbReference>
<proteinExistence type="predicted"/>
<dbReference type="Proteomes" id="UP000677537">
    <property type="component" value="Unassembled WGS sequence"/>
</dbReference>
<comment type="caution">
    <text evidence="3">The sequence shown here is derived from an EMBL/GenBank/DDBJ whole genome shotgun (WGS) entry which is preliminary data.</text>
</comment>
<reference evidence="3" key="1">
    <citation type="submission" date="2021-03" db="EMBL/GenBank/DDBJ databases">
        <authorList>
            <person name="So Y."/>
        </authorList>
    </citation>
    <scope>NUCLEOTIDE SEQUENCE</scope>
    <source>
        <strain evidence="3">SG15</strain>
    </source>
</reference>
<feature type="compositionally biased region" description="Polar residues" evidence="2">
    <location>
        <begin position="122"/>
        <end position="136"/>
    </location>
</feature>
<organism evidence="3 4">
    <name type="scientific">Roseomonas indoligenes</name>
    <dbReference type="NCBI Taxonomy" id="2820811"/>
    <lineage>
        <taxon>Bacteria</taxon>
        <taxon>Pseudomonadati</taxon>
        <taxon>Pseudomonadota</taxon>
        <taxon>Alphaproteobacteria</taxon>
        <taxon>Acetobacterales</taxon>
        <taxon>Roseomonadaceae</taxon>
        <taxon>Roseomonas</taxon>
    </lineage>
</organism>
<feature type="compositionally biased region" description="Low complexity" evidence="2">
    <location>
        <begin position="166"/>
        <end position="181"/>
    </location>
</feature>
<dbReference type="AlphaFoldDB" id="A0A940N1L4"/>
<evidence type="ECO:0000313" key="3">
    <source>
        <dbReference type="EMBL" id="MBP0496281.1"/>
    </source>
</evidence>
<protein>
    <submittedName>
        <fullName evidence="3">Uncharacterized protein</fullName>
    </submittedName>
</protein>
<accession>A0A940N1L4</accession>
<keyword evidence="1" id="KW-0175">Coiled coil</keyword>